<protein>
    <submittedName>
        <fullName evidence="1">Uncharacterized protein</fullName>
    </submittedName>
</protein>
<dbReference type="AlphaFoldDB" id="A0A1H9NB75"/>
<evidence type="ECO:0000313" key="1">
    <source>
        <dbReference type="EMBL" id="SER33300.1"/>
    </source>
</evidence>
<dbReference type="EMBL" id="FOFA01000013">
    <property type="protein sequence ID" value="SER33300.1"/>
    <property type="molecule type" value="Genomic_DNA"/>
</dbReference>
<evidence type="ECO:0000313" key="2">
    <source>
        <dbReference type="Proteomes" id="UP000198504"/>
    </source>
</evidence>
<gene>
    <name evidence="1" type="ORF">SAMN05421756_11367</name>
</gene>
<name>A0A1H9NB75_9ACTN</name>
<accession>A0A1H9NB75</accession>
<dbReference type="STRING" id="1036181.SAMN05421756_11367"/>
<proteinExistence type="predicted"/>
<keyword evidence="2" id="KW-1185">Reference proteome</keyword>
<sequence>MERTTVEPLGSNEPVRVTPVDVTPEVRHELESWPDLSLALGTPVDIEAGSIPSDGIRITRRYVNPVPAEASATLAYFDSDIQTWRAVPSTIAPDRLSVSAVVHHLSRWTDFTTAVGDCAKAIGDCGYYHVGKIFSDRAEAPTCRSGLQKPLTERRPDWVDTVSFIELSRNNPILICAGPAKDDRKLEVKATVNRGFGFVAEVTSQADDVHNTTADAEDLRDAVSDATHLDNTFGKSMEALIGSNKLVAGTETYSFELSEDEGRRAPQQLLVMKPPNTTQFLLSLLATLVGKDLSDKADGLLAAAILVGACGTDIQAAKDDSSWGKALLSCVQGLDDGAARRLSTYLLERGVQNPGATAGKIVGRATIYLALVGPLFESMNYLGERTTPDSARNVSLFVRPDGVTRATFKAAEVPAYCQNVPAQRLKSGTTTKGGPGQGWIAGDAAAAYLDLGHLGYKQGFVTYQCSAGGVGWPGIVLDVGAGGTLLHSYKLEKLLLYGDRTSTTSLKVDGDSVVVSWSDHLGAGGLETQHQTTFRLLSGELRPSDKITSYSCDASAKVVLDAAAKRDRASLNDRQAASDQAWNALIAQVPAGEDAYPAGCQDIGGGQFLSEVSLDQGSLSLVLRRATGTRYGWRVSDVPA</sequence>
<organism evidence="1 2">
    <name type="scientific">Microlunatus flavus</name>
    <dbReference type="NCBI Taxonomy" id="1036181"/>
    <lineage>
        <taxon>Bacteria</taxon>
        <taxon>Bacillati</taxon>
        <taxon>Actinomycetota</taxon>
        <taxon>Actinomycetes</taxon>
        <taxon>Propionibacteriales</taxon>
        <taxon>Propionibacteriaceae</taxon>
        <taxon>Microlunatus</taxon>
    </lineage>
</organism>
<reference evidence="2" key="1">
    <citation type="submission" date="2016-10" db="EMBL/GenBank/DDBJ databases">
        <authorList>
            <person name="Varghese N."/>
            <person name="Submissions S."/>
        </authorList>
    </citation>
    <scope>NUCLEOTIDE SEQUENCE [LARGE SCALE GENOMIC DNA]</scope>
    <source>
        <strain evidence="2">CGMCC 4.6856</strain>
    </source>
</reference>
<dbReference type="Proteomes" id="UP000198504">
    <property type="component" value="Unassembled WGS sequence"/>
</dbReference>